<dbReference type="Proteomes" id="UP001633002">
    <property type="component" value="Unassembled WGS sequence"/>
</dbReference>
<dbReference type="AlphaFoldDB" id="A0ABD3H504"/>
<proteinExistence type="predicted"/>
<keyword evidence="2" id="KW-1185">Reference proteome</keyword>
<organism evidence="1 2">
    <name type="scientific">Riccia sorocarpa</name>
    <dbReference type="NCBI Taxonomy" id="122646"/>
    <lineage>
        <taxon>Eukaryota</taxon>
        <taxon>Viridiplantae</taxon>
        <taxon>Streptophyta</taxon>
        <taxon>Embryophyta</taxon>
        <taxon>Marchantiophyta</taxon>
        <taxon>Marchantiopsida</taxon>
        <taxon>Marchantiidae</taxon>
        <taxon>Marchantiales</taxon>
        <taxon>Ricciaceae</taxon>
        <taxon>Riccia</taxon>
    </lineage>
</organism>
<evidence type="ECO:0000313" key="2">
    <source>
        <dbReference type="Proteomes" id="UP001633002"/>
    </source>
</evidence>
<reference evidence="1 2" key="1">
    <citation type="submission" date="2024-09" db="EMBL/GenBank/DDBJ databases">
        <title>Chromosome-scale assembly of Riccia sorocarpa.</title>
        <authorList>
            <person name="Paukszto L."/>
        </authorList>
    </citation>
    <scope>NUCLEOTIDE SEQUENCE [LARGE SCALE GENOMIC DNA]</scope>
    <source>
        <strain evidence="1">LP-2024</strain>
        <tissue evidence="1">Aerial parts of the thallus</tissue>
    </source>
</reference>
<sequence length="111" mass="12805">MLTRNEVFPFLNLDRLEDEGIVEINPKLFGPGGGGDTLKVNISEDGLRRQLQFRNSDDSDRVVPPLNIENEFLQRHGWRPDLDKKCKVVIRHALRWVGRFGHSYARTGLFC</sequence>
<name>A0ABD3H504_9MARC</name>
<accession>A0ABD3H504</accession>
<dbReference type="EMBL" id="JBJQOH010000005">
    <property type="protein sequence ID" value="KAL3686598.1"/>
    <property type="molecule type" value="Genomic_DNA"/>
</dbReference>
<protein>
    <submittedName>
        <fullName evidence="1">Uncharacterized protein</fullName>
    </submittedName>
</protein>
<gene>
    <name evidence="1" type="ORF">R1sor_009172</name>
</gene>
<comment type="caution">
    <text evidence="1">The sequence shown here is derived from an EMBL/GenBank/DDBJ whole genome shotgun (WGS) entry which is preliminary data.</text>
</comment>
<evidence type="ECO:0000313" key="1">
    <source>
        <dbReference type="EMBL" id="KAL3686598.1"/>
    </source>
</evidence>